<keyword evidence="1" id="KW-0175">Coiled coil</keyword>
<organism evidence="3 4">
    <name type="scientific">Pseudanabaena galeata UHCC 0370</name>
    <dbReference type="NCBI Taxonomy" id="3110310"/>
    <lineage>
        <taxon>Bacteria</taxon>
        <taxon>Bacillati</taxon>
        <taxon>Cyanobacteriota</taxon>
        <taxon>Cyanophyceae</taxon>
        <taxon>Pseudanabaenales</taxon>
        <taxon>Pseudanabaenaceae</taxon>
        <taxon>Pseudanabaena</taxon>
    </lineage>
</organism>
<sequence length="230" mass="26433">MTNTISKLEIIYPSSDGQPMAESTEHYQWIVTIAGGLEDLFKDDDHVFVAGDLLWYPVEGQSEIRRAPDAMVVFGRPKGARGSYIQHLEAGIAPQVVFEVLSRGNRISEMARKFEFYQTYGVEEYYVYDHLANDLVGWVRNPEDRHLEPITNIQNWTSPRLGIRFELTDETLKIFKPDGTRFLTYLEQAEQAQLERDRAESERVAKEQALDTITKFAAKLREMGVDPENL</sequence>
<keyword evidence="4" id="KW-1185">Reference proteome</keyword>
<protein>
    <submittedName>
        <fullName evidence="3">Uma2 family endonuclease</fullName>
    </submittedName>
</protein>
<feature type="coiled-coil region" evidence="1">
    <location>
        <begin position="182"/>
        <end position="209"/>
    </location>
</feature>
<keyword evidence="3" id="KW-0540">Nuclease</keyword>
<dbReference type="Gene3D" id="3.90.1570.10">
    <property type="entry name" value="tt1808, chain A"/>
    <property type="match status" value="1"/>
</dbReference>
<keyword evidence="3" id="KW-0378">Hydrolase</keyword>
<dbReference type="Pfam" id="PF05685">
    <property type="entry name" value="Uma2"/>
    <property type="match status" value="1"/>
</dbReference>
<dbReference type="EMBL" id="JAYGIE010000082">
    <property type="protein sequence ID" value="MEA5479022.1"/>
    <property type="molecule type" value="Genomic_DNA"/>
</dbReference>
<dbReference type="Proteomes" id="UP001301388">
    <property type="component" value="Unassembled WGS sequence"/>
</dbReference>
<dbReference type="PANTHER" id="PTHR33352:SF2">
    <property type="entry name" value="SLL0995 PROTEIN"/>
    <property type="match status" value="1"/>
</dbReference>
<comment type="caution">
    <text evidence="3">The sequence shown here is derived from an EMBL/GenBank/DDBJ whole genome shotgun (WGS) entry which is preliminary data.</text>
</comment>
<dbReference type="GO" id="GO:0004519">
    <property type="term" value="F:endonuclease activity"/>
    <property type="evidence" value="ECO:0007669"/>
    <property type="project" value="UniProtKB-KW"/>
</dbReference>
<evidence type="ECO:0000313" key="3">
    <source>
        <dbReference type="EMBL" id="MEA5479022.1"/>
    </source>
</evidence>
<accession>A0ABU5TLP8</accession>
<proteinExistence type="predicted"/>
<gene>
    <name evidence="3" type="ORF">VB774_15455</name>
</gene>
<dbReference type="InterPro" id="IPR011335">
    <property type="entry name" value="Restrct_endonuc-II-like"/>
</dbReference>
<feature type="domain" description="Putative restriction endonuclease" evidence="2">
    <location>
        <begin position="22"/>
        <end position="149"/>
    </location>
</feature>
<evidence type="ECO:0000313" key="4">
    <source>
        <dbReference type="Proteomes" id="UP001301388"/>
    </source>
</evidence>
<keyword evidence="3" id="KW-0255">Endonuclease</keyword>
<evidence type="ECO:0000256" key="1">
    <source>
        <dbReference type="SAM" id="Coils"/>
    </source>
</evidence>
<evidence type="ECO:0000259" key="2">
    <source>
        <dbReference type="Pfam" id="PF05685"/>
    </source>
</evidence>
<dbReference type="PANTHER" id="PTHR33352">
    <property type="entry name" value="SLR1095 PROTEIN"/>
    <property type="match status" value="1"/>
</dbReference>
<dbReference type="CDD" id="cd06260">
    <property type="entry name" value="DUF820-like"/>
    <property type="match status" value="1"/>
</dbReference>
<reference evidence="3 4" key="1">
    <citation type="submission" date="2023-12" db="EMBL/GenBank/DDBJ databases">
        <title>Baltic Sea Cyanobacteria.</title>
        <authorList>
            <person name="Delbaje E."/>
            <person name="Fewer D.P."/>
            <person name="Shishido T.K."/>
        </authorList>
    </citation>
    <scope>NUCLEOTIDE SEQUENCE [LARGE SCALE GENOMIC DNA]</scope>
    <source>
        <strain evidence="3 4">UHCC 0370</strain>
    </source>
</reference>
<dbReference type="InterPro" id="IPR012296">
    <property type="entry name" value="Nuclease_put_TT1808"/>
</dbReference>
<dbReference type="RefSeq" id="WP_323262361.1">
    <property type="nucleotide sequence ID" value="NZ_JAYGIE010000082.1"/>
</dbReference>
<dbReference type="InterPro" id="IPR008538">
    <property type="entry name" value="Uma2"/>
</dbReference>
<dbReference type="SUPFAM" id="SSF52980">
    <property type="entry name" value="Restriction endonuclease-like"/>
    <property type="match status" value="1"/>
</dbReference>
<name>A0ABU5TLP8_9CYAN</name>